<dbReference type="RefSeq" id="WP_020043016.1">
    <property type="nucleotide sequence ID" value="NZ_KE557293.1"/>
</dbReference>
<comment type="caution">
    <text evidence="2">The sequence shown here is derived from an EMBL/GenBank/DDBJ whole genome shotgun (WGS) entry which is preliminary data.</text>
</comment>
<keyword evidence="3" id="KW-1185">Reference proteome</keyword>
<dbReference type="eggNOG" id="ENOG5032S8H">
    <property type="taxonomic scope" value="Bacteria"/>
</dbReference>
<evidence type="ECO:0000313" key="2">
    <source>
        <dbReference type="EMBL" id="EPX75566.1"/>
    </source>
</evidence>
<evidence type="ECO:0000259" key="1">
    <source>
        <dbReference type="Pfam" id="PF23544"/>
    </source>
</evidence>
<dbReference type="Proteomes" id="UP000015347">
    <property type="component" value="Unassembled WGS sequence"/>
</dbReference>
<dbReference type="EMBL" id="APVH01000073">
    <property type="protein sequence ID" value="EPX75566.1"/>
    <property type="molecule type" value="Genomic_DNA"/>
</dbReference>
<dbReference type="OrthoDB" id="21390at2"/>
<dbReference type="InterPro" id="IPR056362">
    <property type="entry name" value="AtuA-like_ferredoxin_dom"/>
</dbReference>
<accession>S9Q2R1</accession>
<dbReference type="PANTHER" id="PTHR47708:SF2">
    <property type="entry name" value="SI:CH73-132F6.5"/>
    <property type="match status" value="1"/>
</dbReference>
<dbReference type="STRING" id="1123237.Salmuc_01599"/>
<protein>
    <submittedName>
        <fullName evidence="2">Small uncharacterized protein</fullName>
    </submittedName>
</protein>
<sequence>MILRDIAHCRSGDKGDIANIAVIARDPADYARLCREVTEARVAAFLGERVKGSVTRYELPRLGALNFVLTEALSGGVVSSLALDAHGKSLSSALLALPLEGA</sequence>
<dbReference type="Pfam" id="PF23544">
    <property type="entry name" value="AtuA_ferredoxin"/>
    <property type="match status" value="1"/>
</dbReference>
<reference evidence="3" key="1">
    <citation type="journal article" date="2014" name="Stand. Genomic Sci.">
        <title>Genome sequence of the exopolysaccharide-producing Salipiger mucosus type strain (DSM 16094(T)), a moderately halophilic member of the Roseobacter clade.</title>
        <authorList>
            <person name="Riedel T."/>
            <person name="Spring S."/>
            <person name="Fiebig A."/>
            <person name="Petersen J."/>
            <person name="Kyrpides N.C."/>
            <person name="Goker M."/>
            <person name="Klenk H.P."/>
        </authorList>
    </citation>
    <scope>NUCLEOTIDE SEQUENCE [LARGE SCALE GENOMIC DNA]</scope>
    <source>
        <strain evidence="3">DSM 16094</strain>
    </source>
</reference>
<name>S9Q2R1_9RHOB</name>
<feature type="domain" description="AtuA-like ferredoxin-fold" evidence="1">
    <location>
        <begin position="2"/>
        <end position="98"/>
    </location>
</feature>
<dbReference type="HOGENOM" id="CLU_142305_0_0_5"/>
<dbReference type="PANTHER" id="PTHR47708">
    <property type="match status" value="1"/>
</dbReference>
<organism evidence="2 3">
    <name type="scientific">Salipiger mucosus DSM 16094</name>
    <dbReference type="NCBI Taxonomy" id="1123237"/>
    <lineage>
        <taxon>Bacteria</taxon>
        <taxon>Pseudomonadati</taxon>
        <taxon>Pseudomonadota</taxon>
        <taxon>Alphaproteobacteria</taxon>
        <taxon>Rhodobacterales</taxon>
        <taxon>Roseobacteraceae</taxon>
        <taxon>Salipiger</taxon>
    </lineage>
</organism>
<dbReference type="AlphaFoldDB" id="S9Q2R1"/>
<evidence type="ECO:0000313" key="3">
    <source>
        <dbReference type="Proteomes" id="UP000015347"/>
    </source>
</evidence>
<gene>
    <name evidence="2" type="ORF">Salmuc_01599</name>
</gene>
<proteinExistence type="predicted"/>